<dbReference type="OrthoDB" id="5288800at2"/>
<dbReference type="RefSeq" id="WP_134192499.1">
    <property type="nucleotide sequence ID" value="NZ_JBHLUW010000025.1"/>
</dbReference>
<dbReference type="InterPro" id="IPR028082">
    <property type="entry name" value="Peripla_BP_I"/>
</dbReference>
<name>A0A4R8LSM3_9BURK</name>
<proteinExistence type="predicted"/>
<keyword evidence="2" id="KW-1185">Reference proteome</keyword>
<dbReference type="PANTHER" id="PTHR47628">
    <property type="match status" value="1"/>
</dbReference>
<evidence type="ECO:0000313" key="2">
    <source>
        <dbReference type="Proteomes" id="UP000295509"/>
    </source>
</evidence>
<organism evidence="1 2">
    <name type="scientific">Paraburkholderia rhizosphaerae</name>
    <dbReference type="NCBI Taxonomy" id="480658"/>
    <lineage>
        <taxon>Bacteria</taxon>
        <taxon>Pseudomonadati</taxon>
        <taxon>Pseudomonadota</taxon>
        <taxon>Betaproteobacteria</taxon>
        <taxon>Burkholderiales</taxon>
        <taxon>Burkholderiaceae</taxon>
        <taxon>Paraburkholderia</taxon>
    </lineage>
</organism>
<dbReference type="Proteomes" id="UP000295509">
    <property type="component" value="Unassembled WGS sequence"/>
</dbReference>
<protein>
    <submittedName>
        <fullName evidence="1">Amino acid/amide ABC transporter substrate-binding protein (HAAT family)</fullName>
    </submittedName>
</protein>
<dbReference type="Gene3D" id="3.40.50.2300">
    <property type="match status" value="2"/>
</dbReference>
<dbReference type="Pfam" id="PF13433">
    <property type="entry name" value="Peripla_BP_5"/>
    <property type="match status" value="1"/>
</dbReference>
<evidence type="ECO:0000313" key="1">
    <source>
        <dbReference type="EMBL" id="TDY49765.1"/>
    </source>
</evidence>
<dbReference type="PANTHER" id="PTHR47628:SF1">
    <property type="entry name" value="ALIPHATIC AMIDASE EXPRESSION-REGULATING PROTEIN"/>
    <property type="match status" value="1"/>
</dbReference>
<dbReference type="EMBL" id="SORE01000010">
    <property type="protein sequence ID" value="TDY49765.1"/>
    <property type="molecule type" value="Genomic_DNA"/>
</dbReference>
<accession>A0A4R8LSM3</accession>
<comment type="caution">
    <text evidence="1">The sequence shown here is derived from an EMBL/GenBank/DDBJ whole genome shotgun (WGS) entry which is preliminary data.</text>
</comment>
<sequence length="381" mass="42241">MKREDVPIGLLWSTHGTYERLGRSSLAGASHAIDRINRLGLYGFQLRAIHYDPHGEAERYRDGAARLLGGGARHIFGATTSASRKDIAPDLQQHHALLWYSCSYEGFESDENVVYLGATPNQALLPLLRHALDAFGKTAFLIGSDYVWGWESNRITREVLQFAGGEVLGEHYLDLGATEGIDNLVDELLASAPAFVLNNLVGESSYSFLKALDRASARAGQRLPVLSYDLTEAELDKIGPLQALRLITAGPYFEELVPEFTRRQYHEYGQVRLSHFYTGAHVSIELFAQARAECGTDDPAQLLAYLHQTPVITSIGTIRLCSHNNHGALPCHIAELAGDRFRIVHSEPRAVEADPYLTQTDLRTFQNHTGDAASRHLRIVK</sequence>
<dbReference type="SUPFAM" id="SSF53822">
    <property type="entry name" value="Periplasmic binding protein-like I"/>
    <property type="match status" value="1"/>
</dbReference>
<dbReference type="AlphaFoldDB" id="A0A4R8LSM3"/>
<gene>
    <name evidence="1" type="ORF">BX592_11016</name>
</gene>
<reference evidence="1 2" key="1">
    <citation type="submission" date="2019-03" db="EMBL/GenBank/DDBJ databases">
        <title>Genomic Encyclopedia of Type Strains, Phase III (KMG-III): the genomes of soil and plant-associated and newly described type strains.</title>
        <authorList>
            <person name="Whitman W."/>
        </authorList>
    </citation>
    <scope>NUCLEOTIDE SEQUENCE [LARGE SCALE GENOMIC DNA]</scope>
    <source>
        <strain evidence="1 2">LMG 29544</strain>
    </source>
</reference>